<evidence type="ECO:0000313" key="1">
    <source>
        <dbReference type="EMBL" id="GAA4726345.1"/>
    </source>
</evidence>
<sequence length="66" mass="7017">MTTQPGGIPRRSVTKDEWVDYQMATLPPLTAGVRTELAALLRPRGSGLAESGLVAQLDPPADEADQ</sequence>
<organism evidence="1 2">
    <name type="scientific">Nocardioides endophyticus</name>
    <dbReference type="NCBI Taxonomy" id="1353775"/>
    <lineage>
        <taxon>Bacteria</taxon>
        <taxon>Bacillati</taxon>
        <taxon>Actinomycetota</taxon>
        <taxon>Actinomycetes</taxon>
        <taxon>Propionibacteriales</taxon>
        <taxon>Nocardioidaceae</taxon>
        <taxon>Nocardioides</taxon>
    </lineage>
</organism>
<accession>A0ABP8YEP5</accession>
<evidence type="ECO:0000313" key="2">
    <source>
        <dbReference type="Proteomes" id="UP001499882"/>
    </source>
</evidence>
<comment type="caution">
    <text evidence="1">The sequence shown here is derived from an EMBL/GenBank/DDBJ whole genome shotgun (WGS) entry which is preliminary data.</text>
</comment>
<gene>
    <name evidence="1" type="ORF">GCM10023350_06350</name>
</gene>
<proteinExistence type="predicted"/>
<keyword evidence="2" id="KW-1185">Reference proteome</keyword>
<name>A0ABP8YEP5_9ACTN</name>
<protein>
    <submittedName>
        <fullName evidence="1">Uncharacterized protein</fullName>
    </submittedName>
</protein>
<dbReference type="EMBL" id="BAABKN010000005">
    <property type="protein sequence ID" value="GAA4726345.1"/>
    <property type="molecule type" value="Genomic_DNA"/>
</dbReference>
<reference evidence="2" key="1">
    <citation type="journal article" date="2019" name="Int. J. Syst. Evol. Microbiol.">
        <title>The Global Catalogue of Microorganisms (GCM) 10K type strain sequencing project: providing services to taxonomists for standard genome sequencing and annotation.</title>
        <authorList>
            <consortium name="The Broad Institute Genomics Platform"/>
            <consortium name="The Broad Institute Genome Sequencing Center for Infectious Disease"/>
            <person name="Wu L."/>
            <person name="Ma J."/>
        </authorList>
    </citation>
    <scope>NUCLEOTIDE SEQUENCE [LARGE SCALE GENOMIC DNA]</scope>
    <source>
        <strain evidence="2">JCM 18532</strain>
    </source>
</reference>
<dbReference type="Proteomes" id="UP001499882">
    <property type="component" value="Unassembled WGS sequence"/>
</dbReference>